<feature type="region of interest" description="Disordered" evidence="5">
    <location>
        <begin position="158"/>
        <end position="195"/>
    </location>
</feature>
<feature type="transmembrane region" description="Helical" evidence="6">
    <location>
        <begin position="31"/>
        <end position="49"/>
    </location>
</feature>
<evidence type="ECO:0000256" key="1">
    <source>
        <dbReference type="ARBA" id="ARBA00004141"/>
    </source>
</evidence>
<dbReference type="EMBL" id="JAWJZY010000003">
    <property type="protein sequence ID" value="MEE8659016.1"/>
    <property type="molecule type" value="Genomic_DNA"/>
</dbReference>
<reference evidence="7 8" key="1">
    <citation type="submission" date="2023-10" db="EMBL/GenBank/DDBJ databases">
        <title>Sorlinia euscelidii gen. nov., sp. nov., an acetic acid bacteria isolated from the gut of Euscelidius variegatus emitter.</title>
        <authorList>
            <person name="Michoud G."/>
            <person name="Marasco R."/>
            <person name="Seferji K."/>
            <person name="Gonella E."/>
            <person name="Garuglieri E."/>
            <person name="Alma A."/>
            <person name="Mapelli F."/>
            <person name="Borin S."/>
            <person name="Daffonchio D."/>
            <person name="Crotti E."/>
        </authorList>
    </citation>
    <scope>NUCLEOTIDE SEQUENCE [LARGE SCALE GENOMIC DNA]</scope>
    <source>
        <strain evidence="7 8">EV16P</strain>
    </source>
</reference>
<feature type="compositionally biased region" description="Acidic residues" evidence="5">
    <location>
        <begin position="176"/>
        <end position="188"/>
    </location>
</feature>
<dbReference type="PANTHER" id="PTHR36926">
    <property type="entry name" value="COLICIN V PRODUCTION PROTEIN"/>
    <property type="match status" value="1"/>
</dbReference>
<evidence type="ECO:0000256" key="2">
    <source>
        <dbReference type="ARBA" id="ARBA00022692"/>
    </source>
</evidence>
<evidence type="ECO:0000256" key="5">
    <source>
        <dbReference type="SAM" id="MobiDB-lite"/>
    </source>
</evidence>
<comment type="caution">
    <text evidence="7">The sequence shown here is derived from an EMBL/GenBank/DDBJ whole genome shotgun (WGS) entry which is preliminary data.</text>
</comment>
<keyword evidence="4 6" id="KW-0472">Membrane</keyword>
<dbReference type="InterPro" id="IPR003825">
    <property type="entry name" value="Colicin-V_CvpA"/>
</dbReference>
<evidence type="ECO:0000313" key="7">
    <source>
        <dbReference type="EMBL" id="MEE8659016.1"/>
    </source>
</evidence>
<evidence type="ECO:0000256" key="6">
    <source>
        <dbReference type="SAM" id="Phobius"/>
    </source>
</evidence>
<name>A0ABU7U4W7_9PROT</name>
<feature type="transmembrane region" description="Helical" evidence="6">
    <location>
        <begin position="61"/>
        <end position="81"/>
    </location>
</feature>
<gene>
    <name evidence="7" type="ORF">DOFOFD_08325</name>
</gene>
<organism evidence="7 8">
    <name type="scientific">Sorlinia euscelidii</name>
    <dbReference type="NCBI Taxonomy" id="3081148"/>
    <lineage>
        <taxon>Bacteria</taxon>
        <taxon>Pseudomonadati</taxon>
        <taxon>Pseudomonadota</taxon>
        <taxon>Alphaproteobacteria</taxon>
        <taxon>Acetobacterales</taxon>
        <taxon>Acetobacteraceae</taxon>
        <taxon>Sorlinia</taxon>
    </lineage>
</organism>
<feature type="transmembrane region" description="Helical" evidence="6">
    <location>
        <begin position="101"/>
        <end position="125"/>
    </location>
</feature>
<accession>A0ABU7U4W7</accession>
<comment type="subcellular location">
    <subcellularLocation>
        <location evidence="1">Membrane</location>
        <topology evidence="1">Multi-pass membrane protein</topology>
    </subcellularLocation>
</comment>
<evidence type="ECO:0008006" key="9">
    <source>
        <dbReference type="Google" id="ProtNLM"/>
    </source>
</evidence>
<dbReference type="RefSeq" id="WP_394819885.1">
    <property type="nucleotide sequence ID" value="NZ_JAWJZY010000003.1"/>
</dbReference>
<dbReference type="PANTHER" id="PTHR36926:SF1">
    <property type="entry name" value="COLICIN V PRODUCTION PROTEIN"/>
    <property type="match status" value="1"/>
</dbReference>
<evidence type="ECO:0000256" key="3">
    <source>
        <dbReference type="ARBA" id="ARBA00022989"/>
    </source>
</evidence>
<dbReference type="Proteomes" id="UP001312908">
    <property type="component" value="Unassembled WGS sequence"/>
</dbReference>
<sequence>MYALDIASLIVITLSVIWAVHRGFAEELSAVIAWGGAIMLCYFLYHFLAERLEPWMSDEKSSRTVAIIVSFIVLLVIMRMVTRSFGQFLKKNLFGNLDRILGIVFGALRGYLVLVIVFIGLRYFFPDTSQELLTSDSHAAAPLQAGLNCYDKIRDRIQNPPSLSKKTNLDAGPALDEPDTAIEDDPETSDGLQEP</sequence>
<dbReference type="InterPro" id="IPR052719">
    <property type="entry name" value="CvpA-like"/>
</dbReference>
<dbReference type="Pfam" id="PF02674">
    <property type="entry name" value="Colicin_V"/>
    <property type="match status" value="1"/>
</dbReference>
<keyword evidence="8" id="KW-1185">Reference proteome</keyword>
<keyword evidence="3 6" id="KW-1133">Transmembrane helix</keyword>
<evidence type="ECO:0000256" key="4">
    <source>
        <dbReference type="ARBA" id="ARBA00023136"/>
    </source>
</evidence>
<protein>
    <recommendedName>
        <fullName evidence="9">Colicin V production protein</fullName>
    </recommendedName>
</protein>
<keyword evidence="2 6" id="KW-0812">Transmembrane</keyword>
<feature type="transmembrane region" description="Helical" evidence="6">
    <location>
        <begin position="6"/>
        <end position="24"/>
    </location>
</feature>
<evidence type="ECO:0000313" key="8">
    <source>
        <dbReference type="Proteomes" id="UP001312908"/>
    </source>
</evidence>
<proteinExistence type="predicted"/>